<keyword evidence="1" id="KW-0805">Transcription regulation</keyword>
<dbReference type="SMART" id="SM00895">
    <property type="entry name" value="FCD"/>
    <property type="match status" value="1"/>
</dbReference>
<evidence type="ECO:0000256" key="3">
    <source>
        <dbReference type="ARBA" id="ARBA00023163"/>
    </source>
</evidence>
<protein>
    <submittedName>
        <fullName evidence="5">FadR family transcriptional regulator</fullName>
    </submittedName>
</protein>
<dbReference type="GO" id="GO:0003677">
    <property type="term" value="F:DNA binding"/>
    <property type="evidence" value="ECO:0007669"/>
    <property type="project" value="UniProtKB-KW"/>
</dbReference>
<keyword evidence="6" id="KW-1185">Reference proteome</keyword>
<dbReference type="InterPro" id="IPR008920">
    <property type="entry name" value="TF_FadR/GntR_C"/>
</dbReference>
<dbReference type="Pfam" id="PF00392">
    <property type="entry name" value="GntR"/>
    <property type="match status" value="1"/>
</dbReference>
<evidence type="ECO:0000256" key="2">
    <source>
        <dbReference type="ARBA" id="ARBA00023125"/>
    </source>
</evidence>
<dbReference type="PROSITE" id="PS50949">
    <property type="entry name" value="HTH_GNTR"/>
    <property type="match status" value="1"/>
</dbReference>
<keyword evidence="2" id="KW-0238">DNA-binding</keyword>
<evidence type="ECO:0000256" key="1">
    <source>
        <dbReference type="ARBA" id="ARBA00023015"/>
    </source>
</evidence>
<reference evidence="5 6" key="1">
    <citation type="submission" date="2018-07" db="EMBL/GenBank/DDBJ databases">
        <title>Arthrobacter sp. nov., isolated from raw cow's milk with high bacterial count.</title>
        <authorList>
            <person name="Hahne J."/>
            <person name="Isele D."/>
            <person name="Lipski A."/>
        </authorList>
    </citation>
    <scope>NUCLEOTIDE SEQUENCE [LARGE SCALE GENOMIC DNA]</scope>
    <source>
        <strain evidence="5 6">JZ R-183</strain>
    </source>
</reference>
<proteinExistence type="predicted"/>
<organism evidence="5 6">
    <name type="scientific">Galactobacter caseinivorans</name>
    <dbReference type="NCBI Taxonomy" id="2676123"/>
    <lineage>
        <taxon>Bacteria</taxon>
        <taxon>Bacillati</taxon>
        <taxon>Actinomycetota</taxon>
        <taxon>Actinomycetes</taxon>
        <taxon>Micrococcales</taxon>
        <taxon>Micrococcaceae</taxon>
        <taxon>Galactobacter</taxon>
    </lineage>
</organism>
<feature type="domain" description="HTH gntR-type" evidence="4">
    <location>
        <begin position="1"/>
        <end position="67"/>
    </location>
</feature>
<gene>
    <name evidence="5" type="ORF">DWQ67_07885</name>
</gene>
<accession>A0A496PJ77</accession>
<dbReference type="Gene3D" id="1.20.120.530">
    <property type="entry name" value="GntR ligand-binding domain-like"/>
    <property type="match status" value="1"/>
</dbReference>
<dbReference type="PANTHER" id="PTHR43537:SF44">
    <property type="entry name" value="GNTR FAMILY REGULATORY PROTEIN"/>
    <property type="match status" value="1"/>
</dbReference>
<dbReference type="Gene3D" id="1.10.10.10">
    <property type="entry name" value="Winged helix-like DNA-binding domain superfamily/Winged helix DNA-binding domain"/>
    <property type="match status" value="1"/>
</dbReference>
<dbReference type="SMART" id="SM00345">
    <property type="entry name" value="HTH_GNTR"/>
    <property type="match status" value="1"/>
</dbReference>
<dbReference type="SUPFAM" id="SSF46785">
    <property type="entry name" value="Winged helix' DNA-binding domain"/>
    <property type="match status" value="1"/>
</dbReference>
<dbReference type="GO" id="GO:0003700">
    <property type="term" value="F:DNA-binding transcription factor activity"/>
    <property type="evidence" value="ECO:0007669"/>
    <property type="project" value="InterPro"/>
</dbReference>
<comment type="caution">
    <text evidence="5">The sequence shown here is derived from an EMBL/GenBank/DDBJ whole genome shotgun (WGS) entry which is preliminary data.</text>
</comment>
<dbReference type="Proteomes" id="UP000273119">
    <property type="component" value="Unassembled WGS sequence"/>
</dbReference>
<dbReference type="InterPro" id="IPR036388">
    <property type="entry name" value="WH-like_DNA-bd_sf"/>
</dbReference>
<evidence type="ECO:0000313" key="5">
    <source>
        <dbReference type="EMBL" id="RKW70553.1"/>
    </source>
</evidence>
<dbReference type="InterPro" id="IPR036390">
    <property type="entry name" value="WH_DNA-bd_sf"/>
</dbReference>
<dbReference type="AlphaFoldDB" id="A0A496PJ77"/>
<keyword evidence="3" id="KW-0804">Transcription</keyword>
<evidence type="ECO:0000259" key="4">
    <source>
        <dbReference type="PROSITE" id="PS50949"/>
    </source>
</evidence>
<dbReference type="PANTHER" id="PTHR43537">
    <property type="entry name" value="TRANSCRIPTIONAL REGULATOR, GNTR FAMILY"/>
    <property type="match status" value="1"/>
</dbReference>
<dbReference type="InterPro" id="IPR011711">
    <property type="entry name" value="GntR_C"/>
</dbReference>
<sequence length="227" mass="24851">MRQDAILQELGREVVDGLVAAGHRYKLEALVARFDVSRTVIRDVIRTLESFGLVSPKRSIGVVVNPMTDWNVHAPSVIRWRLEGHDRDTQFRELTELRIAVEPLAASGAAMQAPAQARERLEVLATTLRELGEAGDLEAFLEADVEFHALILKHSGNSMFAALDDVVAEVLAGRTHAGLMPFHPREEALRAHEGLAAAIARGDSAAAEEQSRALLTEVNTALVRREA</sequence>
<dbReference type="EMBL" id="QQXL01000004">
    <property type="protein sequence ID" value="RKW70553.1"/>
    <property type="molecule type" value="Genomic_DNA"/>
</dbReference>
<dbReference type="InterPro" id="IPR000524">
    <property type="entry name" value="Tscrpt_reg_HTH_GntR"/>
</dbReference>
<dbReference type="SUPFAM" id="SSF48008">
    <property type="entry name" value="GntR ligand-binding domain-like"/>
    <property type="match status" value="1"/>
</dbReference>
<evidence type="ECO:0000313" key="6">
    <source>
        <dbReference type="Proteomes" id="UP000273119"/>
    </source>
</evidence>
<dbReference type="Pfam" id="PF07729">
    <property type="entry name" value="FCD"/>
    <property type="match status" value="1"/>
</dbReference>
<name>A0A496PJ77_9MICC</name>